<evidence type="ECO:0000313" key="2">
    <source>
        <dbReference type="EMBL" id="ERM80512.1"/>
    </source>
</evidence>
<keyword evidence="3" id="KW-1185">Reference proteome</keyword>
<dbReference type="Gene3D" id="3.10.450.50">
    <property type="match status" value="1"/>
</dbReference>
<feature type="domain" description="DUF4440" evidence="1">
    <location>
        <begin position="26"/>
        <end position="130"/>
    </location>
</feature>
<comment type="caution">
    <text evidence="2">The sequence shown here is derived from an EMBL/GenBank/DDBJ whole genome shotgun (WGS) entry which is preliminary data.</text>
</comment>
<dbReference type="InterPro" id="IPR027843">
    <property type="entry name" value="DUF4440"/>
</dbReference>
<name>U5BX73_9BACT</name>
<dbReference type="InterPro" id="IPR032710">
    <property type="entry name" value="NTF2-like_dom_sf"/>
</dbReference>
<dbReference type="Pfam" id="PF14534">
    <property type="entry name" value="DUF4440"/>
    <property type="match status" value="1"/>
</dbReference>
<proteinExistence type="predicted"/>
<accession>U5BX73</accession>
<evidence type="ECO:0000259" key="1">
    <source>
        <dbReference type="Pfam" id="PF14534"/>
    </source>
</evidence>
<sequence>MLNLTTQSLFAQQGILEEDIRKELYALIEQYNEARDNKDTLLLKTILTPEIDQLVSSGEWRTGIDQAIDGMMRSSAANPGSRNLIVDKIRLLDQASAILDCRYEIENPDGPTRKMWSTFLAVFTEGRWKITGIRNMLPTSTQN</sequence>
<protein>
    <recommendedName>
        <fullName evidence="1">DUF4440 domain-containing protein</fullName>
    </recommendedName>
</protein>
<organism evidence="2 3">
    <name type="scientific">Rhodonellum psychrophilum GCM71 = DSM 17998</name>
    <dbReference type="NCBI Taxonomy" id="1123057"/>
    <lineage>
        <taxon>Bacteria</taxon>
        <taxon>Pseudomonadati</taxon>
        <taxon>Bacteroidota</taxon>
        <taxon>Cytophagia</taxon>
        <taxon>Cytophagales</taxon>
        <taxon>Cytophagaceae</taxon>
        <taxon>Rhodonellum</taxon>
    </lineage>
</organism>
<dbReference type="eggNOG" id="COG0657">
    <property type="taxonomic scope" value="Bacteria"/>
</dbReference>
<evidence type="ECO:0000313" key="3">
    <source>
        <dbReference type="Proteomes" id="UP000016843"/>
    </source>
</evidence>
<reference evidence="2 3" key="1">
    <citation type="journal article" date="2013" name="Genome Announc.">
        <title>Draft Genome Sequence of the Psychrophilic and Alkaliphilic Rhodonellum psychrophilum Strain GCM71T.</title>
        <authorList>
            <person name="Hauptmann A.L."/>
            <person name="Glaring M.A."/>
            <person name="Hallin P.F."/>
            <person name="Prieme A."/>
            <person name="Stougaard P."/>
        </authorList>
    </citation>
    <scope>NUCLEOTIDE SEQUENCE [LARGE SCALE GENOMIC DNA]</scope>
    <source>
        <strain evidence="2 3">GCM71</strain>
    </source>
</reference>
<dbReference type="AlphaFoldDB" id="U5BX73"/>
<gene>
    <name evidence="2" type="ORF">P872_13080</name>
</gene>
<dbReference type="Proteomes" id="UP000016843">
    <property type="component" value="Unassembled WGS sequence"/>
</dbReference>
<dbReference type="SUPFAM" id="SSF54427">
    <property type="entry name" value="NTF2-like"/>
    <property type="match status" value="1"/>
</dbReference>
<dbReference type="EMBL" id="AWXR01000094">
    <property type="protein sequence ID" value="ERM80512.1"/>
    <property type="molecule type" value="Genomic_DNA"/>
</dbReference>